<dbReference type="Pfam" id="PF08352">
    <property type="entry name" value="oligo_HPY"/>
    <property type="match status" value="2"/>
</dbReference>
<dbReference type="NCBIfam" id="NF008453">
    <property type="entry name" value="PRK11308.1"/>
    <property type="match status" value="2"/>
</dbReference>
<proteinExistence type="inferred from homology"/>
<gene>
    <name evidence="6" type="ORF">CYJ47_03365</name>
</gene>
<dbReference type="GO" id="GO:0055085">
    <property type="term" value="P:transmembrane transport"/>
    <property type="evidence" value="ECO:0007669"/>
    <property type="project" value="UniProtKB-ARBA"/>
</dbReference>
<keyword evidence="2" id="KW-0813">Transport</keyword>
<dbReference type="PANTHER" id="PTHR43776:SF7">
    <property type="entry name" value="D,D-DIPEPTIDE TRANSPORT ATP-BINDING PROTEIN DDPF-RELATED"/>
    <property type="match status" value="1"/>
</dbReference>
<evidence type="ECO:0000256" key="3">
    <source>
        <dbReference type="ARBA" id="ARBA00022741"/>
    </source>
</evidence>
<protein>
    <submittedName>
        <fullName evidence="6">ABC transporter ATP-binding protein</fullName>
    </submittedName>
</protein>
<dbReference type="AlphaFoldDB" id="A0AAF1BT49"/>
<comment type="similarity">
    <text evidence="1">Belongs to the ABC transporter superfamily.</text>
</comment>
<dbReference type="InterPro" id="IPR027417">
    <property type="entry name" value="P-loop_NTPase"/>
</dbReference>
<organism evidence="6 7">
    <name type="scientific">Corynebacterium pyruviciproducens</name>
    <dbReference type="NCBI Taxonomy" id="598660"/>
    <lineage>
        <taxon>Bacteria</taxon>
        <taxon>Bacillati</taxon>
        <taxon>Actinomycetota</taxon>
        <taxon>Actinomycetes</taxon>
        <taxon>Mycobacteriales</taxon>
        <taxon>Corynebacteriaceae</taxon>
        <taxon>Corynebacterium</taxon>
    </lineage>
</organism>
<dbReference type="Pfam" id="PF00005">
    <property type="entry name" value="ABC_tran"/>
    <property type="match status" value="2"/>
</dbReference>
<dbReference type="Proteomes" id="UP000234560">
    <property type="component" value="Chromosome"/>
</dbReference>
<feature type="domain" description="ABC transporter" evidence="5">
    <location>
        <begin position="295"/>
        <end position="526"/>
    </location>
</feature>
<evidence type="ECO:0000313" key="6">
    <source>
        <dbReference type="EMBL" id="WOT02824.1"/>
    </source>
</evidence>
<evidence type="ECO:0000313" key="7">
    <source>
        <dbReference type="Proteomes" id="UP000234560"/>
    </source>
</evidence>
<dbReference type="GO" id="GO:0016887">
    <property type="term" value="F:ATP hydrolysis activity"/>
    <property type="evidence" value="ECO:0007669"/>
    <property type="project" value="InterPro"/>
</dbReference>
<dbReference type="GO" id="GO:0005524">
    <property type="term" value="F:ATP binding"/>
    <property type="evidence" value="ECO:0007669"/>
    <property type="project" value="UniProtKB-KW"/>
</dbReference>
<evidence type="ECO:0000256" key="4">
    <source>
        <dbReference type="ARBA" id="ARBA00022840"/>
    </source>
</evidence>
<reference evidence="6" key="2">
    <citation type="submission" date="2023-10" db="EMBL/GenBank/DDBJ databases">
        <authorList>
            <person name="Choi B."/>
        </authorList>
    </citation>
    <scope>NUCLEOTIDE SEQUENCE</scope>
    <source>
        <strain evidence="6">UMB0763</strain>
    </source>
</reference>
<dbReference type="KEGG" id="cpyr:CYJ47_03365"/>
<dbReference type="Gene3D" id="3.40.50.300">
    <property type="entry name" value="P-loop containing nucleotide triphosphate hydrolases"/>
    <property type="match status" value="2"/>
</dbReference>
<feature type="domain" description="ABC transporter" evidence="5">
    <location>
        <begin position="4"/>
        <end position="248"/>
    </location>
</feature>
<dbReference type="SMART" id="SM00382">
    <property type="entry name" value="AAA"/>
    <property type="match status" value="2"/>
</dbReference>
<dbReference type="InterPro" id="IPR050319">
    <property type="entry name" value="ABC_transp_ATP-bind"/>
</dbReference>
<keyword evidence="4 6" id="KW-0067">ATP-binding</keyword>
<evidence type="ECO:0000256" key="2">
    <source>
        <dbReference type="ARBA" id="ARBA00022448"/>
    </source>
</evidence>
<dbReference type="PANTHER" id="PTHR43776">
    <property type="entry name" value="TRANSPORT ATP-BINDING PROTEIN"/>
    <property type="match status" value="1"/>
</dbReference>
<name>A0AAF1BT49_9CORY</name>
<dbReference type="PROSITE" id="PS00211">
    <property type="entry name" value="ABC_TRANSPORTER_1"/>
    <property type="match status" value="2"/>
</dbReference>
<dbReference type="InterPro" id="IPR017871">
    <property type="entry name" value="ABC_transporter-like_CS"/>
</dbReference>
<reference evidence="6" key="1">
    <citation type="submission" date="2017-12" db="EMBL/GenBank/DDBJ databases">
        <authorList>
            <person name="Thomas-White K."/>
            <person name="Wolfe A.J."/>
        </authorList>
    </citation>
    <scope>NUCLEOTIDE SEQUENCE</scope>
    <source>
        <strain evidence="6">UMB0763</strain>
    </source>
</reference>
<dbReference type="SUPFAM" id="SSF52540">
    <property type="entry name" value="P-loop containing nucleoside triphosphate hydrolases"/>
    <property type="match status" value="2"/>
</dbReference>
<dbReference type="RefSeq" id="WP_101678414.1">
    <property type="nucleotide sequence ID" value="NZ_CP136958.1"/>
</dbReference>
<dbReference type="InterPro" id="IPR013563">
    <property type="entry name" value="Oligopep_ABC_C"/>
</dbReference>
<evidence type="ECO:0000256" key="1">
    <source>
        <dbReference type="ARBA" id="ARBA00005417"/>
    </source>
</evidence>
<dbReference type="GO" id="GO:0015833">
    <property type="term" value="P:peptide transport"/>
    <property type="evidence" value="ECO:0007669"/>
    <property type="project" value="InterPro"/>
</dbReference>
<sequence>MSLIHVENLTITTASGRDLVRGVSFDLASGEKLGIIGESGSGKTLTSYSLMGLLADNLHATGSATFGGQELIGADEKDIAPLRGDRISIVFQEPLTALNPLKRVGTQVDEVMLLHGTADKAEAQRRTRELFAECALPERAYTAFPHELSGGQRQRALIAMAVANNPDLLICDEPTTALDVTVQKQIIALISRLTEQRGTAVLFISHDIGLVSHVCDRLVVMKDGELVEQGTTKALITNPQHPYTVGLIAATDLAARDHNGDFYTVATAAHYEPGVKKNVIEQPAPPAAEPVIVADRVSKVFTSKKLFHPAVENTALDSVSLTITRGMQLGIVGESGSGKSTLLRILAGLTAPTSGSVTLHGAPVNPRTVGRHVQMVFQDPRGSLDPRMTVGRSIAEPGNVSAERVAEVLTEVGLEPSAAARYPHEFSGGQRQRISIARALSVRPEVLLADEAVSALDVSVRAQILNLLQRLSREYGLTMVFVSHDLGVVHEICTDVAVFQGGSIVERGTADEVYSHPQHDYTRTLLESRLTI</sequence>
<dbReference type="EMBL" id="CP136958">
    <property type="protein sequence ID" value="WOT02824.1"/>
    <property type="molecule type" value="Genomic_DNA"/>
</dbReference>
<dbReference type="PROSITE" id="PS50893">
    <property type="entry name" value="ABC_TRANSPORTER_2"/>
    <property type="match status" value="2"/>
</dbReference>
<evidence type="ECO:0000259" key="5">
    <source>
        <dbReference type="PROSITE" id="PS50893"/>
    </source>
</evidence>
<keyword evidence="3" id="KW-0547">Nucleotide-binding</keyword>
<dbReference type="InterPro" id="IPR003439">
    <property type="entry name" value="ABC_transporter-like_ATP-bd"/>
</dbReference>
<dbReference type="CDD" id="cd03257">
    <property type="entry name" value="ABC_NikE_OppD_transporters"/>
    <property type="match status" value="2"/>
</dbReference>
<dbReference type="InterPro" id="IPR003593">
    <property type="entry name" value="AAA+_ATPase"/>
</dbReference>
<accession>A0AAF1BT49</accession>